<feature type="compositionally biased region" description="Low complexity" evidence="1">
    <location>
        <begin position="7"/>
        <end position="23"/>
    </location>
</feature>
<feature type="compositionally biased region" description="Basic and acidic residues" evidence="1">
    <location>
        <begin position="219"/>
        <end position="228"/>
    </location>
</feature>
<feature type="region of interest" description="Disordered" evidence="1">
    <location>
        <begin position="1"/>
        <end position="76"/>
    </location>
</feature>
<sequence length="389" mass="42710">MSDIESDTQSSTTTTPPISKSSTPPTPPDPETSNASSQTSTKKVKKNKQISRAPIATGISTSIPVTGEKPRPIQEGDASLEDKVLFSIFIILFEKDANEEGMTVKQLCEMLESLHPEMVNLSSKTSNLVSAKLNAYIKKLEKADLSLKYAISREWADASPKRMVYKYRGLLAPGWEKVLDDLKKSEEDKQQQQQQSQSQSDPSQQQDSDSPMDIDEPSESPKSKKRTPELVINTTTTTTKDDSSIGTLKSSVPLASPTPTTANANSSSTMKRRATMFDLGRPSLGDFCVPYNTAPVASLTAFIKDENGSDDEVLQEVLVEPEHEDNIIKVKKRRLTWAPLGESAADDLGLAAFRALSAGGSGTKKKWFELTEMPKPELTSLSELEKYWD</sequence>
<proteinExistence type="predicted"/>
<feature type="compositionally biased region" description="Low complexity" evidence="1">
    <location>
        <begin position="191"/>
        <end position="209"/>
    </location>
</feature>
<dbReference type="Proteomes" id="UP000011777">
    <property type="component" value="Unassembled WGS sequence"/>
</dbReference>
<reference evidence="3 4" key="1">
    <citation type="submission" date="2013-02" db="EMBL/GenBank/DDBJ databases">
        <title>Genome sequence of Candida maltosa Xu316, a potential industrial strain for xylitol and ethanol production.</title>
        <authorList>
            <person name="Yu J."/>
            <person name="Wang Q."/>
            <person name="Geng X."/>
            <person name="Bao W."/>
            <person name="He P."/>
            <person name="Cai J."/>
        </authorList>
    </citation>
    <scope>NUCLEOTIDE SEQUENCE [LARGE SCALE GENOMIC DNA]</scope>
    <source>
        <strain evidence="4">Xu316</strain>
    </source>
</reference>
<organism evidence="3 4">
    <name type="scientific">Candida maltosa (strain Xu316)</name>
    <name type="common">Yeast</name>
    <dbReference type="NCBI Taxonomy" id="1245528"/>
    <lineage>
        <taxon>Eukaryota</taxon>
        <taxon>Fungi</taxon>
        <taxon>Dikarya</taxon>
        <taxon>Ascomycota</taxon>
        <taxon>Saccharomycotina</taxon>
        <taxon>Pichiomycetes</taxon>
        <taxon>Debaryomycetaceae</taxon>
        <taxon>Candida/Lodderomyces clade</taxon>
        <taxon>Candida</taxon>
    </lineage>
</organism>
<keyword evidence="4" id="KW-1185">Reference proteome</keyword>
<feature type="region of interest" description="Disordered" evidence="1">
    <location>
        <begin position="183"/>
        <end position="269"/>
    </location>
</feature>
<gene>
    <name evidence="3" type="ORF">G210_3374</name>
</gene>
<dbReference type="OrthoDB" id="4090479at2759"/>
<protein>
    <recommendedName>
        <fullName evidence="2">GDS1 winged helix domain-containing protein</fullName>
    </recommendedName>
</protein>
<feature type="compositionally biased region" description="Low complexity" evidence="1">
    <location>
        <begin position="255"/>
        <end position="269"/>
    </location>
</feature>
<dbReference type="InterPro" id="IPR057511">
    <property type="entry name" value="WH_GDS1"/>
</dbReference>
<dbReference type="Pfam" id="PF25318">
    <property type="entry name" value="WHD_GDS1"/>
    <property type="match status" value="1"/>
</dbReference>
<evidence type="ECO:0000313" key="4">
    <source>
        <dbReference type="Proteomes" id="UP000011777"/>
    </source>
</evidence>
<dbReference type="eggNOG" id="ENOG502RQJB">
    <property type="taxonomic scope" value="Eukaryota"/>
</dbReference>
<comment type="caution">
    <text evidence="3">The sequence shown here is derived from an EMBL/GenBank/DDBJ whole genome shotgun (WGS) entry which is preliminary data.</text>
</comment>
<accession>M3JVF9</accession>
<evidence type="ECO:0000259" key="2">
    <source>
        <dbReference type="Pfam" id="PF25318"/>
    </source>
</evidence>
<name>M3JVF9_CANMX</name>
<evidence type="ECO:0000256" key="1">
    <source>
        <dbReference type="SAM" id="MobiDB-lite"/>
    </source>
</evidence>
<feature type="non-terminal residue" evidence="3">
    <location>
        <position position="1"/>
    </location>
</feature>
<dbReference type="HOGENOM" id="CLU_032052_0_0_1"/>
<dbReference type="STRING" id="1245528.M3JVF9"/>
<dbReference type="OMA" id="KRRATMF"/>
<feature type="domain" description="GDS1 winged helix" evidence="2">
    <location>
        <begin position="77"/>
        <end position="172"/>
    </location>
</feature>
<dbReference type="EMBL" id="AOGT01002033">
    <property type="protein sequence ID" value="EMG46369.1"/>
    <property type="molecule type" value="Genomic_DNA"/>
</dbReference>
<dbReference type="AlphaFoldDB" id="M3JVF9"/>
<evidence type="ECO:0000313" key="3">
    <source>
        <dbReference type="EMBL" id="EMG46369.1"/>
    </source>
</evidence>